<comment type="caution">
    <text evidence="1">The sequence shown here is derived from an EMBL/GenBank/DDBJ whole genome shotgun (WGS) entry which is preliminary data.</text>
</comment>
<name>A0A8K0KG64_LADFU</name>
<protein>
    <recommendedName>
        <fullName evidence="3">Integrase zinc-binding domain-containing protein</fullName>
    </recommendedName>
</protein>
<proteinExistence type="predicted"/>
<accession>A0A8K0KG64</accession>
<sequence>MSLELLDPTLVKALWRKMAACPIEDSSQEDLLLDPPGILLLEEAPLDYPFTTKNAADATSKDPVLSKVLQGQRTCSAALCDGSHRYVLCDERLHTSWDLCCNPRCLKTACATIAPQSPPGGGEEKGFGLYIWWPKIDEDIEQLIQSCMQCGLVCSNPPKAHVIPWSIPTCPWL</sequence>
<reference evidence="1" key="1">
    <citation type="submission" date="2013-04" db="EMBL/GenBank/DDBJ databases">
        <authorList>
            <person name="Qu J."/>
            <person name="Murali S.C."/>
            <person name="Bandaranaike D."/>
            <person name="Bellair M."/>
            <person name="Blankenburg K."/>
            <person name="Chao H."/>
            <person name="Dinh H."/>
            <person name="Doddapaneni H."/>
            <person name="Downs B."/>
            <person name="Dugan-Rocha S."/>
            <person name="Elkadiri S."/>
            <person name="Gnanaolivu R.D."/>
            <person name="Hernandez B."/>
            <person name="Javaid M."/>
            <person name="Jayaseelan J.C."/>
            <person name="Lee S."/>
            <person name="Li M."/>
            <person name="Ming W."/>
            <person name="Munidasa M."/>
            <person name="Muniz J."/>
            <person name="Nguyen L."/>
            <person name="Ongeri F."/>
            <person name="Osuji N."/>
            <person name="Pu L.-L."/>
            <person name="Puazo M."/>
            <person name="Qu C."/>
            <person name="Quiroz J."/>
            <person name="Raj R."/>
            <person name="Weissenberger G."/>
            <person name="Xin Y."/>
            <person name="Zou X."/>
            <person name="Han Y."/>
            <person name="Richards S."/>
            <person name="Worley K."/>
            <person name="Muzny D."/>
            <person name="Gibbs R."/>
        </authorList>
    </citation>
    <scope>NUCLEOTIDE SEQUENCE</scope>
    <source>
        <strain evidence="1">Sampled in the wild</strain>
    </source>
</reference>
<evidence type="ECO:0000313" key="1">
    <source>
        <dbReference type="EMBL" id="KAG8233738.1"/>
    </source>
</evidence>
<evidence type="ECO:0008006" key="3">
    <source>
        <dbReference type="Google" id="ProtNLM"/>
    </source>
</evidence>
<dbReference type="AlphaFoldDB" id="A0A8K0KG64"/>
<evidence type="ECO:0000313" key="2">
    <source>
        <dbReference type="Proteomes" id="UP000792457"/>
    </source>
</evidence>
<dbReference type="OrthoDB" id="6617089at2759"/>
<dbReference type="EMBL" id="KZ308746">
    <property type="protein sequence ID" value="KAG8233738.1"/>
    <property type="molecule type" value="Genomic_DNA"/>
</dbReference>
<gene>
    <name evidence="1" type="ORF">J437_LFUL003808</name>
</gene>
<reference evidence="1" key="2">
    <citation type="submission" date="2017-10" db="EMBL/GenBank/DDBJ databases">
        <title>Ladona fulva Genome sequencing and assembly.</title>
        <authorList>
            <person name="Murali S."/>
            <person name="Richards S."/>
            <person name="Bandaranaike D."/>
            <person name="Bellair M."/>
            <person name="Blankenburg K."/>
            <person name="Chao H."/>
            <person name="Dinh H."/>
            <person name="Doddapaneni H."/>
            <person name="Dugan-Rocha S."/>
            <person name="Elkadiri S."/>
            <person name="Gnanaolivu R."/>
            <person name="Hernandez B."/>
            <person name="Skinner E."/>
            <person name="Javaid M."/>
            <person name="Lee S."/>
            <person name="Li M."/>
            <person name="Ming W."/>
            <person name="Munidasa M."/>
            <person name="Muniz J."/>
            <person name="Nguyen L."/>
            <person name="Hughes D."/>
            <person name="Osuji N."/>
            <person name="Pu L.-L."/>
            <person name="Puazo M."/>
            <person name="Qu C."/>
            <person name="Quiroz J."/>
            <person name="Raj R."/>
            <person name="Weissenberger G."/>
            <person name="Xin Y."/>
            <person name="Zou X."/>
            <person name="Han Y."/>
            <person name="Worley K."/>
            <person name="Muzny D."/>
            <person name="Gibbs R."/>
        </authorList>
    </citation>
    <scope>NUCLEOTIDE SEQUENCE</scope>
    <source>
        <strain evidence="1">Sampled in the wild</strain>
    </source>
</reference>
<keyword evidence="2" id="KW-1185">Reference proteome</keyword>
<organism evidence="1 2">
    <name type="scientific">Ladona fulva</name>
    <name type="common">Scarce chaser dragonfly</name>
    <name type="synonym">Libellula fulva</name>
    <dbReference type="NCBI Taxonomy" id="123851"/>
    <lineage>
        <taxon>Eukaryota</taxon>
        <taxon>Metazoa</taxon>
        <taxon>Ecdysozoa</taxon>
        <taxon>Arthropoda</taxon>
        <taxon>Hexapoda</taxon>
        <taxon>Insecta</taxon>
        <taxon>Pterygota</taxon>
        <taxon>Palaeoptera</taxon>
        <taxon>Odonata</taxon>
        <taxon>Epiprocta</taxon>
        <taxon>Anisoptera</taxon>
        <taxon>Libelluloidea</taxon>
        <taxon>Libellulidae</taxon>
        <taxon>Ladona</taxon>
    </lineage>
</organism>
<dbReference type="Proteomes" id="UP000792457">
    <property type="component" value="Unassembled WGS sequence"/>
</dbReference>